<feature type="repeat" description="NHL" evidence="7">
    <location>
        <begin position="748"/>
        <end position="789"/>
    </location>
</feature>
<keyword evidence="11" id="KW-1185">Reference proteome</keyword>
<evidence type="ECO:0000256" key="2">
    <source>
        <dbReference type="ARBA" id="ARBA00022737"/>
    </source>
</evidence>
<dbReference type="GO" id="GO:0061630">
    <property type="term" value="F:ubiquitin protein ligase activity"/>
    <property type="evidence" value="ECO:0007669"/>
    <property type="project" value="TreeGrafter"/>
</dbReference>
<evidence type="ECO:0000313" key="11">
    <source>
        <dbReference type="Proteomes" id="UP000492821"/>
    </source>
</evidence>
<dbReference type="PROSITE" id="PS50194">
    <property type="entry name" value="FILAMIN_REPEAT"/>
    <property type="match status" value="1"/>
</dbReference>
<dbReference type="InterPro" id="IPR013783">
    <property type="entry name" value="Ig-like_fold"/>
</dbReference>
<dbReference type="SMART" id="SM00336">
    <property type="entry name" value="BBOX"/>
    <property type="match status" value="2"/>
</dbReference>
<dbReference type="Gene3D" id="3.30.160.60">
    <property type="entry name" value="Classic Zinc Finger"/>
    <property type="match status" value="1"/>
</dbReference>
<dbReference type="InterPro" id="IPR017907">
    <property type="entry name" value="Znf_RING_CS"/>
</dbReference>
<dbReference type="GO" id="GO:0003723">
    <property type="term" value="F:RNA binding"/>
    <property type="evidence" value="ECO:0007669"/>
    <property type="project" value="UniProtKB-KW"/>
</dbReference>
<keyword evidence="2" id="KW-0677">Repeat</keyword>
<evidence type="ECO:0000313" key="12">
    <source>
        <dbReference type="WBParaSite" id="Pan_g23244.t1"/>
    </source>
</evidence>
<dbReference type="Proteomes" id="UP000492821">
    <property type="component" value="Unassembled WGS sequence"/>
</dbReference>
<dbReference type="GO" id="GO:0000932">
    <property type="term" value="C:P-body"/>
    <property type="evidence" value="ECO:0007669"/>
    <property type="project" value="UniProtKB-SubCell"/>
</dbReference>
<dbReference type="InterPro" id="IPR050952">
    <property type="entry name" value="TRIM-NHL_E3_ligases"/>
</dbReference>
<feature type="repeat" description="Filamin" evidence="6">
    <location>
        <begin position="575"/>
        <end position="684"/>
    </location>
</feature>
<evidence type="ECO:0000256" key="4">
    <source>
        <dbReference type="ARBA" id="ARBA00022833"/>
    </source>
</evidence>
<evidence type="ECO:0000256" key="8">
    <source>
        <dbReference type="SAM" id="MobiDB-lite"/>
    </source>
</evidence>
<dbReference type="Gene3D" id="2.40.10.500">
    <property type="match status" value="1"/>
</dbReference>
<dbReference type="SUPFAM" id="SSF101898">
    <property type="entry name" value="NHL repeat"/>
    <property type="match status" value="1"/>
</dbReference>
<dbReference type="Gene3D" id="2.120.10.30">
    <property type="entry name" value="TolB, C-terminal domain"/>
    <property type="match status" value="1"/>
</dbReference>
<evidence type="ECO:0000256" key="1">
    <source>
        <dbReference type="ARBA" id="ARBA00022723"/>
    </source>
</evidence>
<evidence type="ECO:0000259" key="9">
    <source>
        <dbReference type="PROSITE" id="PS50089"/>
    </source>
</evidence>
<feature type="domain" description="B box-type" evidence="10">
    <location>
        <begin position="267"/>
        <end position="315"/>
    </location>
</feature>
<feature type="compositionally biased region" description="Low complexity" evidence="8">
    <location>
        <begin position="165"/>
        <end position="174"/>
    </location>
</feature>
<accession>A0A7E4VN81</accession>
<dbReference type="InterPro" id="IPR001841">
    <property type="entry name" value="Znf_RING"/>
</dbReference>
<dbReference type="AlphaFoldDB" id="A0A7E4VN81"/>
<dbReference type="PROSITE" id="PS51125">
    <property type="entry name" value="NHL"/>
    <property type="match status" value="4"/>
</dbReference>
<dbReference type="GO" id="GO:0008270">
    <property type="term" value="F:zinc ion binding"/>
    <property type="evidence" value="ECO:0007669"/>
    <property type="project" value="UniProtKB-KW"/>
</dbReference>
<evidence type="ECO:0000256" key="3">
    <source>
        <dbReference type="ARBA" id="ARBA00022771"/>
    </source>
</evidence>
<dbReference type="InterPro" id="IPR011042">
    <property type="entry name" value="6-blade_b-propeller_TolB-like"/>
</dbReference>
<dbReference type="InterPro" id="IPR001258">
    <property type="entry name" value="NHL_repeat"/>
</dbReference>
<name>A0A7E4VN81_PANRE</name>
<evidence type="ECO:0000256" key="7">
    <source>
        <dbReference type="PROSITE-ProRule" id="PRU00504"/>
    </source>
</evidence>
<dbReference type="PROSITE" id="PS50119">
    <property type="entry name" value="ZF_BBOX"/>
    <property type="match status" value="1"/>
</dbReference>
<evidence type="ECO:0000256" key="5">
    <source>
        <dbReference type="PROSITE-ProRule" id="PRU00024"/>
    </source>
</evidence>
<sequence length="1012" mass="109684">MSGASTPHYNFNGINGGAQPIPLLQLGFNGRPPPAPSSGIKAGYNHGPHPPPLPAHYGSYMSSFPAHVPNTARQPLQPLMAAGNGSNRPRCAVCNDILAVEQSTRLGCGHRLCPICILSSPSHERCQNCAPMPSLLANRHIRDAFNRQSPSVYAPNRPPQQVMNSGSSSVDGSPSVQFGALGSRDSTFSIWEPLPLGDSADVAPDMSKPPPAIPQYARQEQPDYNAVYASTPSHYSAASGTSTPTTAIQTQPKDFHGEALNVELNKKMGTKCTNCFENPSVVIGHCMNCNEFLCGTCIMAHARVKITRDHKIRAIGEGFRQGPGDSPNQLRLQTSSEPPSLKADSESPNSCAGGSTVSTLSACPDHDLFFVAHCATCGGATLCVRCLQSHAGHSVRPLITFDMSQALRRLVNESRNVQQAYDDSQVAVHRMAERLDQALATVQNQTKAAIAIHLDAIHKRQNELTSHIESIHRVKMSTLREQSEMLKRKRVQLNEVIGHATALLKDASMPSGGSSNGSSLTDDHDPRILECYDAILRIHAETFVPLVPTTNDALKLKLPANDTVLQAIRSFGQIESGMCPKASTLIGNGFKRAIAGRPYAVSMQMKDICGDIVTKECREQGGEFVATLFGPLNGGGASIQHAEIIDRDGGICTLMFNPKQVGMYRLNVTYCQMSITGTPTEVIVSAGRDYRDAQSQGQKFCFGKEGEGDGEFSRPWGICCDSKGRIIVADRSNHRIQIFDPFGKFIMKFGAKGVFPGFFNRPAGVCTNTMDEIVVADKDNHRVQVFTKNGVANYSFGTRGCKTGMFNYPWGVATNSANEIAVTDTRNHRVQIFTRQGHPLRVCLVDAGVKRFSGLPRGICFLPDGDLLITDFNTHRLAVVNGAGETKFFGCEGQLPGSFHRPQGIAVDPDGLVLVCDSRCHRVQVLNLYDLSIVAIFGGEKALTEKGIPATLEPEKLLDTVLFRPADPMFYTTPTTPVEDSDELLDNPTDCCVSPEGLVYVVDFKNNCVRVF</sequence>
<dbReference type="InterPro" id="IPR014756">
    <property type="entry name" value="Ig_E-set"/>
</dbReference>
<feature type="compositionally biased region" description="Polar residues" evidence="8">
    <location>
        <begin position="326"/>
        <end position="338"/>
    </location>
</feature>
<feature type="repeat" description="NHL" evidence="7">
    <location>
        <begin position="795"/>
        <end position="836"/>
    </location>
</feature>
<keyword evidence="3 5" id="KW-0863">Zinc-finger</keyword>
<dbReference type="PROSITE" id="PS50089">
    <property type="entry name" value="ZF_RING_2"/>
    <property type="match status" value="1"/>
</dbReference>
<reference evidence="11" key="1">
    <citation type="journal article" date="2013" name="Genetics">
        <title>The draft genome and transcriptome of Panagrellus redivivus are shaped by the harsh demands of a free-living lifestyle.</title>
        <authorList>
            <person name="Srinivasan J."/>
            <person name="Dillman A.R."/>
            <person name="Macchietto M.G."/>
            <person name="Heikkinen L."/>
            <person name="Lakso M."/>
            <person name="Fracchia K.M."/>
            <person name="Antoshechkin I."/>
            <person name="Mortazavi A."/>
            <person name="Wong G."/>
            <person name="Sternberg P.W."/>
        </authorList>
    </citation>
    <scope>NUCLEOTIDE SEQUENCE [LARGE SCALE GENOMIC DNA]</scope>
    <source>
        <strain evidence="11">MT8872</strain>
    </source>
</reference>
<dbReference type="Pfam" id="PF01436">
    <property type="entry name" value="NHL"/>
    <property type="match status" value="6"/>
</dbReference>
<organism evidence="11 12">
    <name type="scientific">Panagrellus redivivus</name>
    <name type="common">Microworm</name>
    <dbReference type="NCBI Taxonomy" id="6233"/>
    <lineage>
        <taxon>Eukaryota</taxon>
        <taxon>Metazoa</taxon>
        <taxon>Ecdysozoa</taxon>
        <taxon>Nematoda</taxon>
        <taxon>Chromadorea</taxon>
        <taxon>Rhabditida</taxon>
        <taxon>Tylenchina</taxon>
        <taxon>Panagrolaimomorpha</taxon>
        <taxon>Panagrolaimoidea</taxon>
        <taxon>Panagrolaimidae</taxon>
        <taxon>Panagrellus</taxon>
    </lineage>
</organism>
<keyword evidence="4" id="KW-0862">Zinc</keyword>
<feature type="region of interest" description="Disordered" evidence="8">
    <location>
        <begin position="149"/>
        <end position="174"/>
    </location>
</feature>
<proteinExistence type="predicted"/>
<dbReference type="PANTHER" id="PTHR24104">
    <property type="entry name" value="E3 UBIQUITIN-PROTEIN LIGASE NHLRC1-RELATED"/>
    <property type="match status" value="1"/>
</dbReference>
<dbReference type="WBParaSite" id="Pan_g23244.t1">
    <property type="protein sequence ID" value="Pan_g23244.t1"/>
    <property type="gene ID" value="Pan_g23244"/>
</dbReference>
<feature type="repeat" description="NHL" evidence="7">
    <location>
        <begin position="886"/>
        <end position="929"/>
    </location>
</feature>
<evidence type="ECO:0000259" key="10">
    <source>
        <dbReference type="PROSITE" id="PS50119"/>
    </source>
</evidence>
<keyword evidence="1" id="KW-0479">Metal-binding</keyword>
<dbReference type="GO" id="GO:0043161">
    <property type="term" value="P:proteasome-mediated ubiquitin-dependent protein catabolic process"/>
    <property type="evidence" value="ECO:0007669"/>
    <property type="project" value="TreeGrafter"/>
</dbReference>
<dbReference type="SUPFAM" id="SSF81296">
    <property type="entry name" value="E set domains"/>
    <property type="match status" value="1"/>
</dbReference>
<protein>
    <submittedName>
        <fullName evidence="12">RING-type domain-containing protein</fullName>
    </submittedName>
</protein>
<dbReference type="InterPro" id="IPR001298">
    <property type="entry name" value="Filamin/ABP280_rpt"/>
</dbReference>
<dbReference type="Gene3D" id="2.60.40.10">
    <property type="entry name" value="Immunoglobulins"/>
    <property type="match status" value="1"/>
</dbReference>
<dbReference type="GO" id="GO:0000209">
    <property type="term" value="P:protein polyubiquitination"/>
    <property type="evidence" value="ECO:0007669"/>
    <property type="project" value="TreeGrafter"/>
</dbReference>
<dbReference type="InterPro" id="IPR017868">
    <property type="entry name" value="Filamin/ABP280_repeat-like"/>
</dbReference>
<dbReference type="PROSITE" id="PS00518">
    <property type="entry name" value="ZF_RING_1"/>
    <property type="match status" value="1"/>
</dbReference>
<dbReference type="PANTHER" id="PTHR24104:SF25">
    <property type="entry name" value="PROTEIN LIN-41"/>
    <property type="match status" value="1"/>
</dbReference>
<evidence type="ECO:0000256" key="6">
    <source>
        <dbReference type="PROSITE-ProRule" id="PRU00087"/>
    </source>
</evidence>
<reference evidence="12" key="2">
    <citation type="submission" date="2020-10" db="UniProtKB">
        <authorList>
            <consortium name="WormBaseParasite"/>
        </authorList>
    </citation>
    <scope>IDENTIFICATION</scope>
</reference>
<dbReference type="SMART" id="SM00557">
    <property type="entry name" value="IG_FLMN"/>
    <property type="match status" value="1"/>
</dbReference>
<dbReference type="InterPro" id="IPR000315">
    <property type="entry name" value="Znf_B-box"/>
</dbReference>
<feature type="domain" description="RING-type" evidence="9">
    <location>
        <begin position="91"/>
        <end position="129"/>
    </location>
</feature>
<feature type="repeat" description="NHL" evidence="7">
    <location>
        <begin position="699"/>
        <end position="742"/>
    </location>
</feature>
<dbReference type="SUPFAM" id="SSF57850">
    <property type="entry name" value="RING/U-box"/>
    <property type="match status" value="1"/>
</dbReference>
<feature type="region of interest" description="Disordered" evidence="8">
    <location>
        <begin position="317"/>
        <end position="350"/>
    </location>
</feature>
<dbReference type="CDD" id="cd14954">
    <property type="entry name" value="NHL_TRIM71_like"/>
    <property type="match status" value="1"/>
</dbReference>